<reference evidence="1" key="1">
    <citation type="submission" date="2023-06" db="EMBL/GenBank/DDBJ databases">
        <title>Genomic analysis of the entomopathogenic nematode Steinernema hermaphroditum.</title>
        <authorList>
            <person name="Schwarz E.M."/>
            <person name="Heppert J.K."/>
            <person name="Baniya A."/>
            <person name="Schwartz H.T."/>
            <person name="Tan C.-H."/>
            <person name="Antoshechkin I."/>
            <person name="Sternberg P.W."/>
            <person name="Goodrich-Blair H."/>
            <person name="Dillman A.R."/>
        </authorList>
    </citation>
    <scope>NUCLEOTIDE SEQUENCE</scope>
    <source>
        <strain evidence="1">PS9179</strain>
        <tissue evidence="1">Whole animal</tissue>
    </source>
</reference>
<organism evidence="1 2">
    <name type="scientific">Steinernema hermaphroditum</name>
    <dbReference type="NCBI Taxonomy" id="289476"/>
    <lineage>
        <taxon>Eukaryota</taxon>
        <taxon>Metazoa</taxon>
        <taxon>Ecdysozoa</taxon>
        <taxon>Nematoda</taxon>
        <taxon>Chromadorea</taxon>
        <taxon>Rhabditida</taxon>
        <taxon>Tylenchina</taxon>
        <taxon>Panagrolaimomorpha</taxon>
        <taxon>Strongyloidoidea</taxon>
        <taxon>Steinernematidae</taxon>
        <taxon>Steinernema</taxon>
    </lineage>
</organism>
<dbReference type="EMBL" id="JAUCMV010000002">
    <property type="protein sequence ID" value="KAK0416384.1"/>
    <property type="molecule type" value="Genomic_DNA"/>
</dbReference>
<evidence type="ECO:0000313" key="1">
    <source>
        <dbReference type="EMBL" id="KAK0416384.1"/>
    </source>
</evidence>
<dbReference type="Proteomes" id="UP001175271">
    <property type="component" value="Unassembled WGS sequence"/>
</dbReference>
<evidence type="ECO:0008006" key="3">
    <source>
        <dbReference type="Google" id="ProtNLM"/>
    </source>
</evidence>
<name>A0AA39I416_9BILA</name>
<comment type="caution">
    <text evidence="1">The sequence shown here is derived from an EMBL/GenBank/DDBJ whole genome shotgun (WGS) entry which is preliminary data.</text>
</comment>
<dbReference type="InterPro" id="IPR016024">
    <property type="entry name" value="ARM-type_fold"/>
</dbReference>
<gene>
    <name evidence="1" type="ORF">QR680_012452</name>
</gene>
<protein>
    <recommendedName>
        <fullName evidence="3">DUF2428 domain-containing protein</fullName>
    </recommendedName>
</protein>
<accession>A0AA39I416</accession>
<dbReference type="SUPFAM" id="SSF48371">
    <property type="entry name" value="ARM repeat"/>
    <property type="match status" value="1"/>
</dbReference>
<proteinExistence type="predicted"/>
<evidence type="ECO:0000313" key="2">
    <source>
        <dbReference type="Proteomes" id="UP001175271"/>
    </source>
</evidence>
<sequence length="1037" mass="119665">MDSSSNDVFSFLKEIAANKISCDGQTRRFLRQIARSDSTPETARFLSSQLLFRFEGQFIESDLENEFLVAGFFEECDGAKLSALADHLSAIPWSPLVVRAFLRGYTKRNQVPELATLQRVWIELHRFWHHHRLAESVRWCLQTLYDFLNRAGQCYWETFRFYLLDVQKLVKHRYLALALLIPKLSDEEVVISSEILFYDLKECQKHQHLSSITSECVVAIGKRMLEDQRFYDFLLGFFLSDERQVRYSSQRYWIAQFVSNKQFKPVLSKLMNLLRTPKPIEADRDTENLTDIDFFWGLNEKEVDSNAWDHDDRRLLALLVVIQASTRCFGYQHSAQDVSLIRSSLRHRRATIRIEALNLATESDIEGFIMDNAATDDSKLREAIKKRVNRWTISDNAKKRAEGWLEKDSNHQRITFVLDLAEKKGLKLSPETLRGFSRHSDPDVRRKSLNLLRNEDGFVEFLTSAFVDSLSLGNDDISGSLFDALVRAEQTEFLANHANSVSKVLQISIESKLVADVNEFLTKCAATVEENLALSGSSKLGECSSMAELNSRMEMEKSLLISEKCTDNISSYAGVLIGCSKTMVDRVVNESVKLRLRVLRLIWTVLLRSRHKGVVDDCATQFERLRAKCSDEETSGILEETMVFFGDDRCSSRNLAFWRILLCFPNQIDTLFEKFIFHLSSKSDTVVIRSLKALKAFLGNSKYSADCEKFYARILRFILQEYSQTSWAVRSAMNHTFEVLVHALFSRIPSNVPLFNFSFDYPEVWDVVTAAVNSLHSAMDPQTVLILSVLERILLVDQRFYLPEELERVRAIRSHLLEVYSTSKQIRISELIVDCLLNLVPLHKWTQMEDLLNEKLEKKVKRASDHFCVVHAIRRISKELWHPVRIPVDHYFDERKKLDDGHPLNNLETSDVDAFASMAVSAKELNRLCAAFSLSHQWTVHPMSLRLFCISVCLLLDETESIRMRACKALVNSDSSSPVMSPPDILRLLAEKLTKEKRCSRDDLLKEWKTFVAEEGGRVKRYNRYFEEFVVEEILNC</sequence>
<dbReference type="AlphaFoldDB" id="A0AA39I416"/>
<keyword evidence="2" id="KW-1185">Reference proteome</keyword>